<dbReference type="RefSeq" id="WP_161015517.1">
    <property type="nucleotide sequence ID" value="NZ_WWCK01000005.1"/>
</dbReference>
<dbReference type="SUPFAM" id="SSF63829">
    <property type="entry name" value="Calcium-dependent phosphotriesterase"/>
    <property type="match status" value="2"/>
</dbReference>
<reference evidence="2 3" key="1">
    <citation type="submission" date="2019-12" db="EMBL/GenBank/DDBJ databases">
        <title>Novel species isolated from a subtropical stream in China.</title>
        <authorList>
            <person name="Lu H."/>
        </authorList>
    </citation>
    <scope>NUCLEOTIDE SEQUENCE [LARGE SCALE GENOMIC DNA]</scope>
    <source>
        <strain evidence="2 3">FT55W</strain>
    </source>
</reference>
<dbReference type="PROSITE" id="PS51257">
    <property type="entry name" value="PROKAR_LIPOPROTEIN"/>
    <property type="match status" value="1"/>
</dbReference>
<dbReference type="InterPro" id="IPR011042">
    <property type="entry name" value="6-blade_b-propeller_TolB-like"/>
</dbReference>
<evidence type="ECO:0000256" key="1">
    <source>
        <dbReference type="SAM" id="SignalP"/>
    </source>
</evidence>
<comment type="caution">
    <text evidence="2">The sequence shown here is derived from an EMBL/GenBank/DDBJ whole genome shotgun (WGS) entry which is preliminary data.</text>
</comment>
<feature type="signal peptide" evidence="1">
    <location>
        <begin position="1"/>
        <end position="27"/>
    </location>
</feature>
<organism evidence="2 3">
    <name type="scientific">Duganella rivi</name>
    <dbReference type="NCBI Taxonomy" id="2666083"/>
    <lineage>
        <taxon>Bacteria</taxon>
        <taxon>Pseudomonadati</taxon>
        <taxon>Pseudomonadota</taxon>
        <taxon>Betaproteobacteria</taxon>
        <taxon>Burkholderiales</taxon>
        <taxon>Oxalobacteraceae</taxon>
        <taxon>Telluria group</taxon>
        <taxon>Duganella</taxon>
    </lineage>
</organism>
<protein>
    <submittedName>
        <fullName evidence="2">Uncharacterized protein</fullName>
    </submittedName>
</protein>
<dbReference type="Proteomes" id="UP000450012">
    <property type="component" value="Unassembled WGS sequence"/>
</dbReference>
<evidence type="ECO:0000313" key="2">
    <source>
        <dbReference type="EMBL" id="MYM69000.1"/>
    </source>
</evidence>
<keyword evidence="3" id="KW-1185">Reference proteome</keyword>
<proteinExistence type="predicted"/>
<evidence type="ECO:0000313" key="3">
    <source>
        <dbReference type="Proteomes" id="UP000450012"/>
    </source>
</evidence>
<sequence length="736" mass="75153">MTTRPLTVLLLGSLLAACGGGGGGAPATVTPPPPATPQSLTLSGDTGKVVLGGAPVTLSATPAVAATVSWTLAEGPGTLSASSGNSVSYTPPVSIAANSNNPHVSISVKAGDVSKTFDFWVYPPAGTPGLSLIAGTIGGAGNLDGQGDAARFSNLIDLAADNAGNLLALDQASGSVRIRRISGNGVVTTLPALPADRGKPRSISVGADNIAFVLTSNDNGTEAVYKMQPDGSTTLWLAPERTDQTAQRVVAGPNGTAYLLSPHYVRSVEADGKSSTVLAGDGGDPAAGGCVNGAGGAARLPYLDDAVADAAGNLLVLNCYSVRKISPAGVVSTIAGDMHDSGAAKDGVGAAAHFGGGHSSLAVDKNGELRTLDYEFQSASTIADFRDAYRLRKVSSSGTVTTLLSGKLPADYNDPFHTNFNDAIMPGAATAYKWVRYLSDGTAIVASASQIYKWDGSTLARLAGNEGDITGALEGAVATARIVRPRWLTARPDGTLFVLDVQGNVYQITRSGQVSKLFRDTLYSNAPATQILATRDGLYVSHEIPVATFDKWGLGGANIELRRAADNYQSSTLVAGTLASIRNIEPMIDGPGSSATFWTVNLLGLDRDGNLYVGGAGNTYRKITPSGVVSTISALPAEVGVEQPASGARSAYRYVYESSTNLVYRIAANGDKSAVAGVAGQNGIQLGALPGSLARTGPVGYNRLTGTDLVMPLTPTGINTYALISGGAIVQLVLPD</sequence>
<gene>
    <name evidence="2" type="ORF">GTP45_19470</name>
</gene>
<name>A0A7X4GSS3_9BURK</name>
<accession>A0A7X4GSS3</accession>
<feature type="chain" id="PRO_5031031514" evidence="1">
    <location>
        <begin position="28"/>
        <end position="736"/>
    </location>
</feature>
<dbReference type="AlphaFoldDB" id="A0A7X4GSS3"/>
<dbReference type="Gene3D" id="2.120.10.30">
    <property type="entry name" value="TolB, C-terminal domain"/>
    <property type="match status" value="3"/>
</dbReference>
<keyword evidence="1" id="KW-0732">Signal</keyword>
<dbReference type="EMBL" id="WWCK01000005">
    <property type="protein sequence ID" value="MYM69000.1"/>
    <property type="molecule type" value="Genomic_DNA"/>
</dbReference>